<reference evidence="2 3" key="1">
    <citation type="submission" date="2015-06" db="EMBL/GenBank/DDBJ databases">
        <title>Genome sequence of Pseudoalteromonas peptidolytica.</title>
        <authorList>
            <person name="Xie B.-B."/>
            <person name="Rong J.-C."/>
            <person name="Qin Q.-L."/>
            <person name="Zhang Y.-Z."/>
        </authorList>
    </citation>
    <scope>NUCLEOTIDE SEQUENCE [LARGE SCALE GENOMIC DNA]</scope>
    <source>
        <strain evidence="2 3">F12-50-A1</strain>
    </source>
</reference>
<accession>A0A8I0T3P4</accession>
<dbReference type="Pfam" id="PF12974">
    <property type="entry name" value="Phosphonate-bd"/>
    <property type="match status" value="1"/>
</dbReference>
<feature type="chain" id="PRO_5034554805" evidence="1">
    <location>
        <begin position="19"/>
        <end position="268"/>
    </location>
</feature>
<dbReference type="RefSeq" id="WP_147390348.1">
    <property type="nucleotide sequence ID" value="NZ_AQHF01000022.1"/>
</dbReference>
<keyword evidence="1" id="KW-0732">Signal</keyword>
<comment type="caution">
    <text evidence="2">The sequence shown here is derived from an EMBL/GenBank/DDBJ whole genome shotgun (WGS) entry which is preliminary data.</text>
</comment>
<dbReference type="Proteomes" id="UP000660708">
    <property type="component" value="Unassembled WGS sequence"/>
</dbReference>
<dbReference type="Gene3D" id="3.40.190.10">
    <property type="entry name" value="Periplasmic binding protein-like II"/>
    <property type="match status" value="2"/>
</dbReference>
<evidence type="ECO:0000313" key="2">
    <source>
        <dbReference type="EMBL" id="MBE0346561.1"/>
    </source>
</evidence>
<dbReference type="SUPFAM" id="SSF53850">
    <property type="entry name" value="Periplasmic binding protein-like II"/>
    <property type="match status" value="1"/>
</dbReference>
<dbReference type="AlphaFoldDB" id="A0A8I0T3P4"/>
<organism evidence="2 3">
    <name type="scientific">Pseudoalteromonas peptidolytica F12-50-A1</name>
    <dbReference type="NCBI Taxonomy" id="1315280"/>
    <lineage>
        <taxon>Bacteria</taxon>
        <taxon>Pseudomonadati</taxon>
        <taxon>Pseudomonadota</taxon>
        <taxon>Gammaproteobacteria</taxon>
        <taxon>Alteromonadales</taxon>
        <taxon>Pseudoalteromonadaceae</taxon>
        <taxon>Pseudoalteromonas</taxon>
    </lineage>
</organism>
<sequence length="268" mass="29749">MKSFFLIIGLLFSLSALSAEYTFAFVPQQSANKLAKNWQPVLNYINDKTGDKYIFKTAKDIPTFESRLLNQEYDVAYMNPYHFIVFNKQAGYEAIARQKNKQIKGIIVVKKGSGINTLSQLHDHVLAFPAPAAFAASILPRSELMKQGISFTPRYVSSHDSVYLNVARGFVKAGGGVIRTLENTDPEIKSQLDILWTTPGYTPHAFAVKQDMPQEAKARLTHALTSLANSERGRALLAAVNFTAIMPASNAHWQDVEALNIDILVGKE</sequence>
<evidence type="ECO:0000256" key="1">
    <source>
        <dbReference type="SAM" id="SignalP"/>
    </source>
</evidence>
<name>A0A8I0T3P4_9GAMM</name>
<dbReference type="PANTHER" id="PTHR35841:SF1">
    <property type="entry name" value="PHOSPHONATES-BINDING PERIPLASMIC PROTEIN"/>
    <property type="match status" value="1"/>
</dbReference>
<protein>
    <submittedName>
        <fullName evidence="2">Phosphonate transport system substrate-binding protein</fullName>
    </submittedName>
</protein>
<dbReference type="EMBL" id="AQHF01000022">
    <property type="protein sequence ID" value="MBE0346561.1"/>
    <property type="molecule type" value="Genomic_DNA"/>
</dbReference>
<keyword evidence="3" id="KW-1185">Reference proteome</keyword>
<proteinExistence type="predicted"/>
<gene>
    <name evidence="2" type="primary">phnD</name>
    <name evidence="2" type="ORF">PPEP_a3816</name>
</gene>
<dbReference type="PANTHER" id="PTHR35841">
    <property type="entry name" value="PHOSPHONATES-BINDING PERIPLASMIC PROTEIN"/>
    <property type="match status" value="1"/>
</dbReference>
<evidence type="ECO:0000313" key="3">
    <source>
        <dbReference type="Proteomes" id="UP000660708"/>
    </source>
</evidence>
<feature type="signal peptide" evidence="1">
    <location>
        <begin position="1"/>
        <end position="18"/>
    </location>
</feature>